<dbReference type="Proteomes" id="UP000635996">
    <property type="component" value="Unassembled WGS sequence"/>
</dbReference>
<organism evidence="2 3">
    <name type="scientific">Streptomyces thermoviolaceus subsp. thermoviolaceus</name>
    <dbReference type="NCBI Taxonomy" id="66860"/>
    <lineage>
        <taxon>Bacteria</taxon>
        <taxon>Bacillati</taxon>
        <taxon>Actinomycetota</taxon>
        <taxon>Actinomycetes</taxon>
        <taxon>Kitasatosporales</taxon>
        <taxon>Streptomycetaceae</taxon>
        <taxon>Streptomyces</taxon>
    </lineage>
</organism>
<dbReference type="EMBL" id="JAATEL010000022">
    <property type="protein sequence ID" value="NJP16428.1"/>
    <property type="molecule type" value="Genomic_DNA"/>
</dbReference>
<keyword evidence="1" id="KW-0812">Transmembrane</keyword>
<proteinExistence type="predicted"/>
<evidence type="ECO:0000256" key="1">
    <source>
        <dbReference type="SAM" id="Phobius"/>
    </source>
</evidence>
<reference evidence="2 3" key="1">
    <citation type="submission" date="2020-03" db="EMBL/GenBank/DDBJ databases">
        <title>WGS of actinomycetes isolated from Thailand.</title>
        <authorList>
            <person name="Thawai C."/>
        </authorList>
    </citation>
    <scope>NUCLEOTIDE SEQUENCE [LARGE SCALE GENOMIC DNA]</scope>
    <source>
        <strain evidence="2 3">NBRC 13905</strain>
    </source>
</reference>
<dbReference type="RefSeq" id="WP_125499563.1">
    <property type="nucleotide sequence ID" value="NZ_BMVZ01000005.1"/>
</dbReference>
<accession>A0ABX0YWE9</accession>
<evidence type="ECO:0000313" key="3">
    <source>
        <dbReference type="Proteomes" id="UP000635996"/>
    </source>
</evidence>
<feature type="transmembrane region" description="Helical" evidence="1">
    <location>
        <begin position="56"/>
        <end position="76"/>
    </location>
</feature>
<keyword evidence="1" id="KW-0472">Membrane</keyword>
<comment type="caution">
    <text evidence="2">The sequence shown here is derived from an EMBL/GenBank/DDBJ whole genome shotgun (WGS) entry which is preliminary data.</text>
</comment>
<name>A0ABX0YWE9_STRTL</name>
<keyword evidence="1" id="KW-1133">Transmembrane helix</keyword>
<feature type="transmembrane region" description="Helical" evidence="1">
    <location>
        <begin position="31"/>
        <end position="50"/>
    </location>
</feature>
<evidence type="ECO:0000313" key="2">
    <source>
        <dbReference type="EMBL" id="NJP16428.1"/>
    </source>
</evidence>
<sequence>MTATDPYRIADPALSCAGTRPNADAPARTDVLRLVLWTLVVISAVGNMAASIMNAALWTHLLSGVVTLVCGGTLVARSVRGRR</sequence>
<protein>
    <submittedName>
        <fullName evidence="2">Uncharacterized protein</fullName>
    </submittedName>
</protein>
<keyword evidence="3" id="KW-1185">Reference proteome</keyword>
<gene>
    <name evidence="2" type="ORF">HCJ95_19630</name>
</gene>